<dbReference type="OrthoDB" id="3140657at2759"/>
<gene>
    <name evidence="2" type="ORF">FSARC_2340</name>
</gene>
<reference evidence="2" key="1">
    <citation type="journal article" date="2020" name="BMC Genomics">
        <title>Correction to: Identification and distribution of gene clusters required for synthesis of sphingolipid metabolism inhibitors in diverse species of the filamentous fungus Fusarium.</title>
        <authorList>
            <person name="Kim H.S."/>
            <person name="Lohmar J.M."/>
            <person name="Busman M."/>
            <person name="Brown D.W."/>
            <person name="Naumann T.A."/>
            <person name="Divon H.H."/>
            <person name="Lysoe E."/>
            <person name="Uhlig S."/>
            <person name="Proctor R.H."/>
        </authorList>
    </citation>
    <scope>NUCLEOTIDE SEQUENCE</scope>
    <source>
        <strain evidence="2">NRRL 20472</strain>
    </source>
</reference>
<dbReference type="Proteomes" id="UP000622797">
    <property type="component" value="Unassembled WGS sequence"/>
</dbReference>
<evidence type="ECO:0000313" key="2">
    <source>
        <dbReference type="EMBL" id="KAF4970709.1"/>
    </source>
</evidence>
<dbReference type="PANTHER" id="PTHR42057:SF2">
    <property type="entry name" value="F-BOX DOMAIN PROTEIN (AFU_ORTHOLOGUE AFUA_4G00200)-RELATED"/>
    <property type="match status" value="1"/>
</dbReference>
<dbReference type="PANTHER" id="PTHR42057">
    <property type="entry name" value="F-BOX DOMAIN PROTEIN (AFU_ORTHOLOGUE AFUA_4G00200)"/>
    <property type="match status" value="1"/>
</dbReference>
<sequence>MATTVGLHTLPLSVFASQQTFRKIRLLARDKDDGNPRHFIQLANSNFSVFVREVTCDASAIVHNGVTYMEGSKTDFLPGFWDALPSLACFRSLRSLHVLFDTSFVTDELDYEPTDFRRRVLATIFRALAGTGTKVLQKAARNALSDDVTHPTAHQVRATPPAPSTSPTPLSTLIISNLEDFHDSRLTDIPEFTTIMSGVRALRLDIAQRKKQRPATSITTTGVFNQCREMFVQLPHTWLSLPVAANLQVLSLYYDSWWGWLPSFDFRLIDGGKGMPKLRTLASGHFVFSYEWQVDWITSLSLKELYLEECAVLAQYLDYPTTQEGYWTNGHESPNAADFVGVMKSNPLRWDSIYSRIRGSMATLRVLRTFGKPDLGYVAKEFIDRQLSDTSRRDSDLSIEENRHFITIFHDTLLSPCRIASPASSNAENAGGEQRSGSQVEYGHSRETFGTSGQILPSDWPQEGFVHRFTVGEGW</sequence>
<evidence type="ECO:0000256" key="1">
    <source>
        <dbReference type="SAM" id="MobiDB-lite"/>
    </source>
</evidence>
<dbReference type="AlphaFoldDB" id="A0A8H4U701"/>
<accession>A0A8H4U701</accession>
<dbReference type="EMBL" id="JABEXW010000113">
    <property type="protein sequence ID" value="KAF4970709.1"/>
    <property type="molecule type" value="Genomic_DNA"/>
</dbReference>
<protein>
    <submittedName>
        <fullName evidence="2">Uncharacterized protein</fullName>
    </submittedName>
</protein>
<evidence type="ECO:0000313" key="3">
    <source>
        <dbReference type="Proteomes" id="UP000622797"/>
    </source>
</evidence>
<name>A0A8H4U701_9HYPO</name>
<reference evidence="2" key="2">
    <citation type="submission" date="2020-05" db="EMBL/GenBank/DDBJ databases">
        <authorList>
            <person name="Kim H.-S."/>
            <person name="Proctor R.H."/>
            <person name="Brown D.W."/>
        </authorList>
    </citation>
    <scope>NUCLEOTIDE SEQUENCE</scope>
    <source>
        <strain evidence="2">NRRL 20472</strain>
    </source>
</reference>
<keyword evidence="3" id="KW-1185">Reference proteome</keyword>
<proteinExistence type="predicted"/>
<organism evidence="2 3">
    <name type="scientific">Fusarium sarcochroum</name>
    <dbReference type="NCBI Taxonomy" id="1208366"/>
    <lineage>
        <taxon>Eukaryota</taxon>
        <taxon>Fungi</taxon>
        <taxon>Dikarya</taxon>
        <taxon>Ascomycota</taxon>
        <taxon>Pezizomycotina</taxon>
        <taxon>Sordariomycetes</taxon>
        <taxon>Hypocreomycetidae</taxon>
        <taxon>Hypocreales</taxon>
        <taxon>Nectriaceae</taxon>
        <taxon>Fusarium</taxon>
        <taxon>Fusarium lateritium species complex</taxon>
    </lineage>
</organism>
<feature type="region of interest" description="Disordered" evidence="1">
    <location>
        <begin position="146"/>
        <end position="169"/>
    </location>
</feature>
<comment type="caution">
    <text evidence="2">The sequence shown here is derived from an EMBL/GenBank/DDBJ whole genome shotgun (WGS) entry which is preliminary data.</text>
</comment>
<feature type="region of interest" description="Disordered" evidence="1">
    <location>
        <begin position="423"/>
        <end position="444"/>
    </location>
</feature>